<dbReference type="PANTHER" id="PTHR24148:SF73">
    <property type="entry name" value="HET DOMAIN PROTEIN (AFU_ORTHOLOGUE AFUA_8G01020)"/>
    <property type="match status" value="1"/>
</dbReference>
<dbReference type="EMBL" id="JAXOVC010000001">
    <property type="protein sequence ID" value="KAK4506857.1"/>
    <property type="molecule type" value="Genomic_DNA"/>
</dbReference>
<comment type="caution">
    <text evidence="2">The sequence shown here is derived from an EMBL/GenBank/DDBJ whole genome shotgun (WGS) entry which is preliminary data.</text>
</comment>
<protein>
    <recommendedName>
        <fullName evidence="1">Heterokaryon incompatibility domain-containing protein</fullName>
    </recommendedName>
</protein>
<sequence>MSVNWHSLSAGTAAIVIADVSCSNWYIDLSAVTSIVTLPVKGALQSSGSMASFTYLPLKEGEIRVLTIQPSELEATDAPLQADLEHVILDSEDRNYEALSYSWGDASVLHPIICGHEILNITTNLRQALLRLRSPTSKRRIWADAICINQDDQDEKLKQIAIMRHIYGKAKGTIIWLGDAADDSDIAIEFFESLDWRLREKIADHINARLPFDEPSQIMAAYTRSFGRDQATLFRDFDPDRTMRAIVAFMARPWFRRAWCIQEYVVSTNLKMLCGEKECSYAFAMPTFTYAFDEANIKWNNYVPVSMREDVFRGIEQMTQIQNQRNEYEKKNVKSHHLFRLLQLYRTSQCTVPADKVYSLVGISDGWNENVERSSRDLPPEQPSVFDMPATNKRDLFLYVAQRVLQSGSGESLFGEAARSRRLSEPNWPSWVPDWTESPITSQYGHFFSDSQWFFKAGGAKSHENPAPDFRAVRDPDRPEVGEEILQVTGAVVQKVYVVGRHDPNRVPGAPNLSFLIGNLHALQGFQKALEETFPGVPYLTGESWSTVQETVMRAGQTKEPSEFGASVYREYGWGLGNELEFDLAEENTSNPAYGRDLWTIEIIRGVADDQPNWSRIVGNAVAGRVAVITSSSTTTYVGLAPVGTEIGDHICILRTCSVPYVLRPLENGRYRLVGDCYIHGVMEGELLESLEFRTIEIE</sequence>
<dbReference type="Proteomes" id="UP001305779">
    <property type="component" value="Unassembled WGS sequence"/>
</dbReference>
<organism evidence="2 3">
    <name type="scientific">Zasmidium cellare</name>
    <name type="common">Wine cellar mold</name>
    <name type="synonym">Racodium cellare</name>
    <dbReference type="NCBI Taxonomy" id="395010"/>
    <lineage>
        <taxon>Eukaryota</taxon>
        <taxon>Fungi</taxon>
        <taxon>Dikarya</taxon>
        <taxon>Ascomycota</taxon>
        <taxon>Pezizomycotina</taxon>
        <taxon>Dothideomycetes</taxon>
        <taxon>Dothideomycetidae</taxon>
        <taxon>Mycosphaerellales</taxon>
        <taxon>Mycosphaerellaceae</taxon>
        <taxon>Zasmidium</taxon>
    </lineage>
</organism>
<dbReference type="Pfam" id="PF06985">
    <property type="entry name" value="HET"/>
    <property type="match status" value="1"/>
</dbReference>
<dbReference type="InterPro" id="IPR010730">
    <property type="entry name" value="HET"/>
</dbReference>
<evidence type="ECO:0000313" key="3">
    <source>
        <dbReference type="Proteomes" id="UP001305779"/>
    </source>
</evidence>
<accession>A0ABR0EZE0</accession>
<dbReference type="InterPro" id="IPR052895">
    <property type="entry name" value="HetReg/Transcr_Mod"/>
</dbReference>
<evidence type="ECO:0000259" key="1">
    <source>
        <dbReference type="Pfam" id="PF06985"/>
    </source>
</evidence>
<dbReference type="PANTHER" id="PTHR24148">
    <property type="entry name" value="ANKYRIN REPEAT DOMAIN-CONTAINING PROTEIN 39 HOMOLOG-RELATED"/>
    <property type="match status" value="1"/>
</dbReference>
<feature type="domain" description="Heterokaryon incompatibility" evidence="1">
    <location>
        <begin position="96"/>
        <end position="263"/>
    </location>
</feature>
<keyword evidence="3" id="KW-1185">Reference proteome</keyword>
<dbReference type="Pfam" id="PF26639">
    <property type="entry name" value="Het-6_barrel"/>
    <property type="match status" value="1"/>
</dbReference>
<evidence type="ECO:0000313" key="2">
    <source>
        <dbReference type="EMBL" id="KAK4506857.1"/>
    </source>
</evidence>
<gene>
    <name evidence="2" type="ORF">PRZ48_000590</name>
</gene>
<reference evidence="2 3" key="1">
    <citation type="journal article" date="2023" name="G3 (Bethesda)">
        <title>A chromosome-level genome assembly of Zasmidium syzygii isolated from banana leaves.</title>
        <authorList>
            <person name="van Westerhoven A.C."/>
            <person name="Mehrabi R."/>
            <person name="Talebi R."/>
            <person name="Steentjes M.B.F."/>
            <person name="Corcolon B."/>
            <person name="Chong P.A."/>
            <person name="Kema G.H.J."/>
            <person name="Seidl M.F."/>
        </authorList>
    </citation>
    <scope>NUCLEOTIDE SEQUENCE [LARGE SCALE GENOMIC DNA]</scope>
    <source>
        <strain evidence="2 3">P124</strain>
    </source>
</reference>
<name>A0ABR0EZE0_ZASCE</name>
<proteinExistence type="predicted"/>